<evidence type="ECO:0000313" key="3">
    <source>
        <dbReference type="EMBL" id="SSW92653.1"/>
    </source>
</evidence>
<dbReference type="Pfam" id="PF11925">
    <property type="entry name" value="DUF3443"/>
    <property type="match status" value="1"/>
</dbReference>
<keyword evidence="1" id="KW-0732">Signal</keyword>
<feature type="signal peptide" evidence="1">
    <location>
        <begin position="1"/>
        <end position="29"/>
    </location>
</feature>
<reference evidence="3 4" key="1">
    <citation type="submission" date="2017-08" db="EMBL/GenBank/DDBJ databases">
        <authorList>
            <person name="de Groot N.N."/>
        </authorList>
    </citation>
    <scope>NUCLEOTIDE SEQUENCE [LARGE SCALE GENOMIC DNA]</scope>
    <source>
        <strain evidence="3 4">JA575</strain>
    </source>
</reference>
<keyword evidence="5" id="KW-1185">Reference proteome</keyword>
<reference evidence="2 5" key="2">
    <citation type="submission" date="2018-07" db="EMBL/GenBank/DDBJ databases">
        <title>Genomic Encyclopedia of Archaeal and Bacterial Type Strains, Phase II (KMG-II): from individual species to whole genera.</title>
        <authorList>
            <person name="Goeker M."/>
        </authorList>
    </citation>
    <scope>NUCLEOTIDE SEQUENCE [LARGE SCALE GENOMIC DNA]</scope>
    <source>
        <strain evidence="2 5">JA575</strain>
    </source>
</reference>
<evidence type="ECO:0000313" key="2">
    <source>
        <dbReference type="EMBL" id="RED28067.1"/>
    </source>
</evidence>
<evidence type="ECO:0000313" key="5">
    <source>
        <dbReference type="Proteomes" id="UP000256343"/>
    </source>
</evidence>
<evidence type="ECO:0000256" key="1">
    <source>
        <dbReference type="SAM" id="SignalP"/>
    </source>
</evidence>
<protein>
    <submittedName>
        <fullName evidence="3">Uncharacterized protein DUF3443</fullName>
    </submittedName>
</protein>
<accession>A0A336JVC8</accession>
<dbReference type="EMBL" id="UFQQ01000023">
    <property type="protein sequence ID" value="SSW92653.1"/>
    <property type="molecule type" value="Genomic_DNA"/>
</dbReference>
<dbReference type="EMBL" id="QRDT01000023">
    <property type="protein sequence ID" value="RED28067.1"/>
    <property type="molecule type" value="Genomic_DNA"/>
</dbReference>
<organism evidence="3 4">
    <name type="scientific">Rhodopseudomonas pentothenatexigens</name>
    <dbReference type="NCBI Taxonomy" id="999699"/>
    <lineage>
        <taxon>Bacteria</taxon>
        <taxon>Pseudomonadati</taxon>
        <taxon>Pseudomonadota</taxon>
        <taxon>Alphaproteobacteria</taxon>
        <taxon>Hyphomicrobiales</taxon>
        <taxon>Nitrobacteraceae</taxon>
        <taxon>Rhodopseudomonas</taxon>
    </lineage>
</organism>
<dbReference type="Proteomes" id="UP000252631">
    <property type="component" value="Unassembled WGS sequence"/>
</dbReference>
<dbReference type="AlphaFoldDB" id="A0A336JVC8"/>
<gene>
    <name evidence="2" type="ORF">BJ125_1233</name>
    <name evidence="3" type="ORF">SAMN05892882_1233</name>
</gene>
<evidence type="ECO:0000313" key="4">
    <source>
        <dbReference type="Proteomes" id="UP000252631"/>
    </source>
</evidence>
<feature type="chain" id="PRO_5016453680" evidence="1">
    <location>
        <begin position="30"/>
        <end position="398"/>
    </location>
</feature>
<sequence>MNNSKRMRFSRSASTVIAVLIAISPFAFAASSSASPDNVVPIKLGFPPHGGFNRVLVSVTVCKPGTSQCATVNDVMIDTGSTGLRLQASALPAGFRLPDALGPDWRALAECLHFVGSRAWGGVVRADVRFGSLTAPDIPIQVVGEAAGPQPDSCPSGGAAPTSNGTLGIGIHATDCGKACVQSSKMPLYYGCDAGACTPLTGAVDAAYRLPNPVTRLPAHANGVVIDFPKGAPGGDRMVSGTLTFGVGTAANNRLGPARRLLLGDNGRFTTVYQGQAFAGSYIDSGTETYIVPDAELPRCRVKTAGFCPAADTAAKATLIGRDQAALPVDLVIGNYERLRNPSIGASDRLALAAAPASTAFVWGAPFFLGKRISVLIEGRAIPGEPQTVGPMYGIAAH</sequence>
<name>A0A336JVC8_9BRAD</name>
<dbReference type="InterPro" id="IPR021847">
    <property type="entry name" value="DUF3443"/>
</dbReference>
<proteinExistence type="predicted"/>
<dbReference type="Proteomes" id="UP000256343">
    <property type="component" value="Unassembled WGS sequence"/>
</dbReference>
<dbReference type="OrthoDB" id="5289858at2"/>